<feature type="transmembrane region" description="Helical" evidence="1">
    <location>
        <begin position="420"/>
        <end position="439"/>
    </location>
</feature>
<feature type="transmembrane region" description="Helical" evidence="1">
    <location>
        <begin position="218"/>
        <end position="239"/>
    </location>
</feature>
<dbReference type="RefSeq" id="WP_173144546.1">
    <property type="nucleotide sequence ID" value="NZ_CP053985.1"/>
</dbReference>
<feature type="transmembrane region" description="Helical" evidence="1">
    <location>
        <begin position="245"/>
        <end position="265"/>
    </location>
</feature>
<feature type="transmembrane region" description="Helical" evidence="1">
    <location>
        <begin position="331"/>
        <end position="352"/>
    </location>
</feature>
<dbReference type="InterPro" id="IPR000412">
    <property type="entry name" value="ABC_2_transport"/>
</dbReference>
<dbReference type="KEGG" id="apes:FOC84_11610"/>
<dbReference type="GO" id="GO:0043190">
    <property type="term" value="C:ATP-binding cassette (ABC) transporter complex"/>
    <property type="evidence" value="ECO:0007669"/>
    <property type="project" value="InterPro"/>
</dbReference>
<organism evidence="2 3">
    <name type="scientific">Achromobacter pestifer</name>
    <dbReference type="NCBI Taxonomy" id="1353889"/>
    <lineage>
        <taxon>Bacteria</taxon>
        <taxon>Pseudomonadati</taxon>
        <taxon>Pseudomonadota</taxon>
        <taxon>Betaproteobacteria</taxon>
        <taxon>Burkholderiales</taxon>
        <taxon>Alcaligenaceae</taxon>
        <taxon>Achromobacter</taxon>
    </lineage>
</organism>
<dbReference type="AlphaFoldDB" id="A0A7D4DX55"/>
<keyword evidence="1" id="KW-0812">Transmembrane</keyword>
<evidence type="ECO:0000313" key="3">
    <source>
        <dbReference type="Proteomes" id="UP000500970"/>
    </source>
</evidence>
<evidence type="ECO:0000256" key="1">
    <source>
        <dbReference type="SAM" id="Phobius"/>
    </source>
</evidence>
<dbReference type="GO" id="GO:0140359">
    <property type="term" value="F:ABC-type transporter activity"/>
    <property type="evidence" value="ECO:0007669"/>
    <property type="project" value="InterPro"/>
</dbReference>
<feature type="transmembrane region" description="Helical" evidence="1">
    <location>
        <begin position="358"/>
        <end position="378"/>
    </location>
</feature>
<protein>
    <submittedName>
        <fullName evidence="2">Sugar ABC transporter permease</fullName>
    </submittedName>
</protein>
<keyword evidence="1" id="KW-1133">Transmembrane helix</keyword>
<gene>
    <name evidence="2" type="ORF">FOC84_11610</name>
</gene>
<keyword evidence="3" id="KW-1185">Reference proteome</keyword>
<reference evidence="2 3" key="1">
    <citation type="submission" date="2020-05" db="EMBL/GenBank/DDBJ databases">
        <title>FDA dAtabase for Regulatory Grade micrObial Sequences (FDA-ARGOS): Supporting development and validation of Infectious Disease Dx tests.</title>
        <authorList>
            <person name="Sproer C."/>
            <person name="Gronow S."/>
            <person name="Severitt S."/>
            <person name="Schroder I."/>
            <person name="Tallon L."/>
            <person name="Sadzewicz L."/>
            <person name="Zhao X."/>
            <person name="Vavikolanu K."/>
            <person name="Mehta A."/>
            <person name="Aluvathingal J."/>
            <person name="Nadendla S."/>
            <person name="Myers T."/>
            <person name="Yan Y."/>
            <person name="Sichtig H."/>
        </authorList>
    </citation>
    <scope>NUCLEOTIDE SEQUENCE [LARGE SCALE GENOMIC DNA]</scope>
    <source>
        <strain evidence="2 3">FDAARGOS_790</strain>
    </source>
</reference>
<proteinExistence type="predicted"/>
<accession>A0A7D4DX55</accession>
<dbReference type="EMBL" id="CP053985">
    <property type="protein sequence ID" value="QKH35552.1"/>
    <property type="molecule type" value="Genomic_DNA"/>
</dbReference>
<dbReference type="PRINTS" id="PR00164">
    <property type="entry name" value="ABC2TRNSPORT"/>
</dbReference>
<keyword evidence="1" id="KW-0472">Membrane</keyword>
<sequence length="446" mass="50056">MSNEDRIKGWRSRRKDSSYSVGSGVAAWRLDPAALFEAKAPPAVLLKPLVARLQGEPHDSVAARRAVYEAVQAELDAEIARSAVDETLADFSRRRLRVIVRLLEMDIRDGVEVFAPGYMPARLAAEDERLAMAHARRVERRKQDEAREARRHASRNDIALEVEVPQDEAGDLAILRERLQDLHQGHDPSHSVKVRPVGRTLLAMFIYQLRVMHGESRIALVWALVGPVVLLTLISSLYILMGTHYIMGMDVQTFSLLGATTWIMFRQIAFRSSTAYVSARGLLNFQGVTPLMCALVQALIYVSVYLVVFLVLISAGHALELVTLPKSWPGFLLFVVLMGCFGAALGVLFGSIATFWHFFLRLAPIIERFLQIFAAVFFVSEQLPENLRPWMLWLPLAHGMQLLRSAYFEAYTSHDASLGYFLTSLVFLMVLALAAERLARPNVQPM</sequence>
<name>A0A7D4DX55_9BURK</name>
<dbReference type="Proteomes" id="UP000500970">
    <property type="component" value="Chromosome"/>
</dbReference>
<evidence type="ECO:0000313" key="2">
    <source>
        <dbReference type="EMBL" id="QKH35552.1"/>
    </source>
</evidence>